<protein>
    <submittedName>
        <fullName evidence="2">Uncharacterized protein</fullName>
    </submittedName>
</protein>
<reference evidence="2 4" key="1">
    <citation type="submission" date="2015-05" db="EMBL/GenBank/DDBJ databases">
        <title>Genome assembly of Archangium gephyra DSM 2261.</title>
        <authorList>
            <person name="Sharma G."/>
            <person name="Subramanian S."/>
        </authorList>
    </citation>
    <scope>NUCLEOTIDE SEQUENCE [LARGE SCALE GENOMIC DNA]</scope>
    <source>
        <strain evidence="2 4">DSM 2261</strain>
    </source>
</reference>
<sequence>MAVRSDSVGIKNRRHAATYAVQHGPQSSKGRPTPFRDELPLLRRERLMARARLGPAAEPHLPKIPHGEVPVRGRKKPPSQMHIKRSGG</sequence>
<organism evidence="2 4">
    <name type="scientific">Archangium gephyra</name>
    <dbReference type="NCBI Taxonomy" id="48"/>
    <lineage>
        <taxon>Bacteria</taxon>
        <taxon>Pseudomonadati</taxon>
        <taxon>Myxococcota</taxon>
        <taxon>Myxococcia</taxon>
        <taxon>Myxococcales</taxon>
        <taxon>Cystobacterineae</taxon>
        <taxon>Archangiaceae</taxon>
        <taxon>Archangium</taxon>
    </lineage>
</organism>
<dbReference type="EMBL" id="CP011509">
    <property type="protein sequence ID" value="AKJ08248.1"/>
    <property type="molecule type" value="Genomic_DNA"/>
</dbReference>
<proteinExistence type="predicted"/>
<feature type="compositionally biased region" description="Basic residues" evidence="1">
    <location>
        <begin position="72"/>
        <end position="88"/>
    </location>
</feature>
<dbReference type="KEGG" id="age:AA314_09874"/>
<keyword evidence="5" id="KW-1185">Reference proteome</keyword>
<accession>A0AAC8TJE5</accession>
<evidence type="ECO:0000313" key="2">
    <source>
        <dbReference type="EMBL" id="AKJ08248.1"/>
    </source>
</evidence>
<feature type="region of interest" description="Disordered" evidence="1">
    <location>
        <begin position="53"/>
        <end position="88"/>
    </location>
</feature>
<dbReference type="RefSeq" id="WP_047861057.1">
    <property type="nucleotide sequence ID" value="NZ_CP011509.1"/>
</dbReference>
<evidence type="ECO:0000256" key="1">
    <source>
        <dbReference type="SAM" id="MobiDB-lite"/>
    </source>
</evidence>
<evidence type="ECO:0000313" key="5">
    <source>
        <dbReference type="Proteomes" id="UP000256345"/>
    </source>
</evidence>
<gene>
    <name evidence="2" type="ORF">AA314_09874</name>
    <name evidence="3" type="ORF">ATI61_12637</name>
</gene>
<feature type="region of interest" description="Disordered" evidence="1">
    <location>
        <begin position="1"/>
        <end position="36"/>
    </location>
</feature>
<evidence type="ECO:0000313" key="3">
    <source>
        <dbReference type="EMBL" id="REG15361.1"/>
    </source>
</evidence>
<dbReference type="AlphaFoldDB" id="A0AAC8TJE5"/>
<dbReference type="EMBL" id="QUMU01000026">
    <property type="protein sequence ID" value="REG15361.1"/>
    <property type="molecule type" value="Genomic_DNA"/>
</dbReference>
<dbReference type="Proteomes" id="UP000256345">
    <property type="component" value="Unassembled WGS sequence"/>
</dbReference>
<reference evidence="3 5" key="2">
    <citation type="submission" date="2018-08" db="EMBL/GenBank/DDBJ databases">
        <title>Genomic Encyclopedia of Archaeal and Bacterial Type Strains, Phase II (KMG-II): from individual species to whole genera.</title>
        <authorList>
            <person name="Goeker M."/>
        </authorList>
    </citation>
    <scope>NUCLEOTIDE SEQUENCE [LARGE SCALE GENOMIC DNA]</scope>
    <source>
        <strain evidence="3 5">DSM 2261</strain>
    </source>
</reference>
<dbReference type="Proteomes" id="UP000035579">
    <property type="component" value="Chromosome"/>
</dbReference>
<name>A0AAC8TJE5_9BACT</name>
<evidence type="ECO:0000313" key="4">
    <source>
        <dbReference type="Proteomes" id="UP000035579"/>
    </source>
</evidence>